<keyword evidence="4" id="KW-0689">Ribosomal protein</keyword>
<dbReference type="InterPro" id="IPR016181">
    <property type="entry name" value="Acyl_CoA_acyltransferase"/>
</dbReference>
<keyword evidence="5" id="KW-1185">Reference proteome</keyword>
<keyword evidence="1" id="KW-0808">Transferase</keyword>
<dbReference type="CDD" id="cd04301">
    <property type="entry name" value="NAT_SF"/>
    <property type="match status" value="1"/>
</dbReference>
<dbReference type="SUPFAM" id="SSF55729">
    <property type="entry name" value="Acyl-CoA N-acyltransferases (Nat)"/>
    <property type="match status" value="2"/>
</dbReference>
<sequence>MEIKSRNRPEDAQILQLRELEKSCRLRDGQTTPIPLNTWMNFNPGMKSCFLLYAGERLVSFLNVFAPEAREAEVYAVTHPEFRRRGYFAALLREAEAELKRCGVSRILLVCEKMSRDGQETARRLGGRLQHSEYRLKFEGAPETAPPGRLRLEEAGPGDLKAISALDVRIFGSDPEVSLSMLGKTLEDPKNRTFSVFLGEKRIGLCNAGLREDGISIFGLGIAPEHQGMGYGRDMLLLLLGKLREYPGRDITLEADSENQAALRLYRSSGFTEITRFDYYEYISRGSGKDGI</sequence>
<dbReference type="Gene3D" id="3.40.630.30">
    <property type="match status" value="1"/>
</dbReference>
<dbReference type="PANTHER" id="PTHR43420">
    <property type="entry name" value="ACETYLTRANSFERASE"/>
    <property type="match status" value="1"/>
</dbReference>
<keyword evidence="4" id="KW-0687">Ribonucleoprotein</keyword>
<dbReference type="InterPro" id="IPR050680">
    <property type="entry name" value="YpeA/RimI_acetyltransf"/>
</dbReference>
<dbReference type="OrthoDB" id="7163760at2"/>
<dbReference type="EMBL" id="FWXW01000008">
    <property type="protein sequence ID" value="SMC81962.1"/>
    <property type="molecule type" value="Genomic_DNA"/>
</dbReference>
<dbReference type="PANTHER" id="PTHR43420:SF44">
    <property type="entry name" value="ACETYLTRANSFERASE YPEA"/>
    <property type="match status" value="1"/>
</dbReference>
<organism evidence="4 5">
    <name type="scientific">Papillibacter cinnamivorans DSM 12816</name>
    <dbReference type="NCBI Taxonomy" id="1122930"/>
    <lineage>
        <taxon>Bacteria</taxon>
        <taxon>Bacillati</taxon>
        <taxon>Bacillota</taxon>
        <taxon>Clostridia</taxon>
        <taxon>Eubacteriales</taxon>
        <taxon>Oscillospiraceae</taxon>
        <taxon>Papillibacter</taxon>
    </lineage>
</organism>
<evidence type="ECO:0000256" key="2">
    <source>
        <dbReference type="ARBA" id="ARBA00023315"/>
    </source>
</evidence>
<evidence type="ECO:0000256" key="1">
    <source>
        <dbReference type="ARBA" id="ARBA00022679"/>
    </source>
</evidence>
<dbReference type="RefSeq" id="WP_084235347.1">
    <property type="nucleotide sequence ID" value="NZ_FWXW01000008.1"/>
</dbReference>
<name>A0A1W2CAS1_9FIRM</name>
<evidence type="ECO:0000313" key="5">
    <source>
        <dbReference type="Proteomes" id="UP000192790"/>
    </source>
</evidence>
<reference evidence="4 5" key="1">
    <citation type="submission" date="2017-04" db="EMBL/GenBank/DDBJ databases">
        <authorList>
            <person name="Afonso C.L."/>
            <person name="Miller P.J."/>
            <person name="Scott M.A."/>
            <person name="Spackman E."/>
            <person name="Goraichik I."/>
            <person name="Dimitrov K.M."/>
            <person name="Suarez D.L."/>
            <person name="Swayne D.E."/>
        </authorList>
    </citation>
    <scope>NUCLEOTIDE SEQUENCE [LARGE SCALE GENOMIC DNA]</scope>
    <source>
        <strain evidence="4 5">DSM 12816</strain>
    </source>
</reference>
<dbReference type="GO" id="GO:0016747">
    <property type="term" value="F:acyltransferase activity, transferring groups other than amino-acyl groups"/>
    <property type="evidence" value="ECO:0007669"/>
    <property type="project" value="InterPro"/>
</dbReference>
<feature type="domain" description="N-acetyltransferase" evidence="3">
    <location>
        <begin position="150"/>
        <end position="292"/>
    </location>
</feature>
<protein>
    <submittedName>
        <fullName evidence="4">Ribosomal protein S18 acetylase RimI</fullName>
    </submittedName>
</protein>
<feature type="domain" description="N-acetyltransferase" evidence="3">
    <location>
        <begin position="1"/>
        <end position="153"/>
    </location>
</feature>
<accession>A0A1W2CAS1</accession>
<evidence type="ECO:0000313" key="4">
    <source>
        <dbReference type="EMBL" id="SMC81962.1"/>
    </source>
</evidence>
<keyword evidence="2" id="KW-0012">Acyltransferase</keyword>
<dbReference type="InterPro" id="IPR000182">
    <property type="entry name" value="GNAT_dom"/>
</dbReference>
<gene>
    <name evidence="4" type="ORF">SAMN02745168_2683</name>
</gene>
<dbReference type="STRING" id="1122930.SAMN02745168_2683"/>
<dbReference type="Pfam" id="PF00583">
    <property type="entry name" value="Acetyltransf_1"/>
    <property type="match status" value="2"/>
</dbReference>
<evidence type="ECO:0000259" key="3">
    <source>
        <dbReference type="PROSITE" id="PS51186"/>
    </source>
</evidence>
<proteinExistence type="predicted"/>
<dbReference type="PROSITE" id="PS51186">
    <property type="entry name" value="GNAT"/>
    <property type="match status" value="2"/>
</dbReference>
<dbReference type="AlphaFoldDB" id="A0A1W2CAS1"/>
<dbReference type="Proteomes" id="UP000192790">
    <property type="component" value="Unassembled WGS sequence"/>
</dbReference>
<dbReference type="GO" id="GO:0005840">
    <property type="term" value="C:ribosome"/>
    <property type="evidence" value="ECO:0007669"/>
    <property type="project" value="UniProtKB-KW"/>
</dbReference>